<sequence length="54" mass="6112">MKAFRNLIGRIRRELPEKVLLLNQAWGRVRSPGPKTVIIHTSSDLKGRSVYVGP</sequence>
<dbReference type="AlphaFoldDB" id="A0A510E712"/>
<accession>A0A510DXV3</accession>
<dbReference type="Proteomes" id="UP000325030">
    <property type="component" value="Chromosome"/>
</dbReference>
<accession>A0A510E712</accession>
<dbReference type="EMBL" id="AP018930">
    <property type="protein sequence ID" value="BBG27848.1"/>
    <property type="molecule type" value="Genomic_DNA"/>
</dbReference>
<reference evidence="2 3" key="2">
    <citation type="journal article" date="2020" name="Int. J. Syst. Evol. Microbiol.">
        <title>Sulfuracidifex tepidarius gen. nov., sp. nov. and transfer of Sulfolobus metallicus Huber and Stetter 1992 to the genus Sulfuracidifex as Sulfuracidifex metallicus comb. nov.</title>
        <authorList>
            <person name="Itoh T."/>
            <person name="Miura T."/>
            <person name="Sakai H.D."/>
            <person name="Kato S."/>
            <person name="Ohkuma M."/>
            <person name="Takashina T."/>
        </authorList>
    </citation>
    <scope>NUCLEOTIDE SEQUENCE</scope>
    <source>
        <strain evidence="1 3">IC-006</strain>
        <strain evidence="2">IC-007</strain>
    </source>
</reference>
<protein>
    <submittedName>
        <fullName evidence="2">Uncharacterized protein</fullName>
    </submittedName>
</protein>
<evidence type="ECO:0000313" key="4">
    <source>
        <dbReference type="Proteomes" id="UP000325030"/>
    </source>
</evidence>
<reference evidence="4" key="1">
    <citation type="submission" date="2018-09" db="EMBL/GenBank/DDBJ databases">
        <title>Complete Genome Sequencing of Sulfolobus sp. JCM 16834.</title>
        <authorList>
            <person name="Kato S."/>
            <person name="Itoh T."/>
            <person name="Ohkuma M."/>
        </authorList>
    </citation>
    <scope>NUCLEOTIDE SEQUENCE [LARGE SCALE GENOMIC DNA]</scope>
    <source>
        <strain evidence="4">IC-007</strain>
    </source>
</reference>
<dbReference type="KEGG" id="step:IC006_2401"/>
<gene>
    <name evidence="1" type="ORF">IC006_2401</name>
    <name evidence="2" type="ORF">IC007_2403</name>
</gene>
<name>A0A510E712_9CREN</name>
<dbReference type="Proteomes" id="UP000322983">
    <property type="component" value="Chromosome"/>
</dbReference>
<organism evidence="2 4">
    <name type="scientific">Sulfuracidifex tepidarius</name>
    <dbReference type="NCBI Taxonomy" id="1294262"/>
    <lineage>
        <taxon>Archaea</taxon>
        <taxon>Thermoproteota</taxon>
        <taxon>Thermoprotei</taxon>
        <taxon>Sulfolobales</taxon>
        <taxon>Sulfolobaceae</taxon>
        <taxon>Sulfuracidifex</taxon>
    </lineage>
</organism>
<evidence type="ECO:0000313" key="1">
    <source>
        <dbReference type="EMBL" id="BBG25066.1"/>
    </source>
</evidence>
<evidence type="ECO:0000313" key="3">
    <source>
        <dbReference type="Proteomes" id="UP000322983"/>
    </source>
</evidence>
<keyword evidence="3" id="KW-1185">Reference proteome</keyword>
<evidence type="ECO:0000313" key="2">
    <source>
        <dbReference type="EMBL" id="BBG27848.1"/>
    </source>
</evidence>
<dbReference type="EMBL" id="AP018929">
    <property type="protein sequence ID" value="BBG25066.1"/>
    <property type="molecule type" value="Genomic_DNA"/>
</dbReference>
<proteinExistence type="predicted"/>